<protein>
    <recommendedName>
        <fullName evidence="8">NodB homology domain-containing protein</fullName>
    </recommendedName>
</protein>
<organism evidence="9 10">
    <name type="scientific">Dactylosporangium siamense</name>
    <dbReference type="NCBI Taxonomy" id="685454"/>
    <lineage>
        <taxon>Bacteria</taxon>
        <taxon>Bacillati</taxon>
        <taxon>Actinomycetota</taxon>
        <taxon>Actinomycetes</taxon>
        <taxon>Micromonosporales</taxon>
        <taxon>Micromonosporaceae</taxon>
        <taxon>Dactylosporangium</taxon>
    </lineage>
</organism>
<evidence type="ECO:0000256" key="4">
    <source>
        <dbReference type="ARBA" id="ARBA00022729"/>
    </source>
</evidence>
<evidence type="ECO:0000259" key="8">
    <source>
        <dbReference type="PROSITE" id="PS51677"/>
    </source>
</evidence>
<evidence type="ECO:0000313" key="9">
    <source>
        <dbReference type="EMBL" id="GIG48000.1"/>
    </source>
</evidence>
<dbReference type="GO" id="GO:0016020">
    <property type="term" value="C:membrane"/>
    <property type="evidence" value="ECO:0007669"/>
    <property type="project" value="TreeGrafter"/>
</dbReference>
<gene>
    <name evidence="9" type="ORF">Dsi01nite_060410</name>
</gene>
<dbReference type="GO" id="GO:0016810">
    <property type="term" value="F:hydrolase activity, acting on carbon-nitrogen (but not peptide) bonds"/>
    <property type="evidence" value="ECO:0007669"/>
    <property type="project" value="InterPro"/>
</dbReference>
<keyword evidence="2" id="KW-0964">Secreted</keyword>
<dbReference type="NCBIfam" id="NF033679">
    <property type="entry name" value="DNRLRE_dom"/>
    <property type="match status" value="1"/>
</dbReference>
<evidence type="ECO:0000256" key="5">
    <source>
        <dbReference type="ARBA" id="ARBA00022801"/>
    </source>
</evidence>
<comment type="caution">
    <text evidence="9">The sequence shown here is derived from an EMBL/GenBank/DDBJ whole genome shotgun (WGS) entry which is preliminary data.</text>
</comment>
<proteinExistence type="predicted"/>
<feature type="region of interest" description="Disordered" evidence="6">
    <location>
        <begin position="375"/>
        <end position="394"/>
    </location>
</feature>
<evidence type="ECO:0000256" key="7">
    <source>
        <dbReference type="SAM" id="SignalP"/>
    </source>
</evidence>
<keyword evidence="3" id="KW-0479">Metal-binding</keyword>
<keyword evidence="5" id="KW-0378">Hydrolase</keyword>
<sequence>MMRTLAAAGGVCALAATGLIGPAQPAAAAAPVTRAAAATGYVALTFDDGPAGDNSRRLLQILAQKGVRATFFLRGDNTTTDPALARQESDAGHDIGNHSFTHPALSGLTDEQVRSELQRTTDALVAAGVPRPRLWRPPFGEVDDRLRAIGDSLGMSQVVFDNVPGDWEEQNQDPAYICDFVVSHARDQSIVLQHDFSAATVDAVGCIIDGLRAKGLEPGRLIPAATQSPLSASWVTVQPWTSTPPAAATLHPVADRDNYAGTGGADAWINTSIWQTAYFKFDLTGVAGDIGSARLRLYRANTEAGPVTVSAHRVDDDGWSESTAPGSLPAAGAVVAQTAAAASAGWVELDVTDLVRAERAGDATVTIAVTSSSGTWTSFHSRDAGDSRPELHIG</sequence>
<dbReference type="GO" id="GO:0046872">
    <property type="term" value="F:metal ion binding"/>
    <property type="evidence" value="ECO:0007669"/>
    <property type="project" value="UniProtKB-KW"/>
</dbReference>
<evidence type="ECO:0000313" key="10">
    <source>
        <dbReference type="Proteomes" id="UP000660611"/>
    </source>
</evidence>
<dbReference type="Pfam" id="PF01522">
    <property type="entry name" value="Polysacc_deac_1"/>
    <property type="match status" value="1"/>
</dbReference>
<dbReference type="PANTHER" id="PTHR10587:SF133">
    <property type="entry name" value="CHITIN DEACETYLASE 1-RELATED"/>
    <property type="match status" value="1"/>
</dbReference>
<evidence type="ECO:0000256" key="6">
    <source>
        <dbReference type="SAM" id="MobiDB-lite"/>
    </source>
</evidence>
<dbReference type="Proteomes" id="UP000660611">
    <property type="component" value="Unassembled WGS sequence"/>
</dbReference>
<dbReference type="GO" id="GO:0005576">
    <property type="term" value="C:extracellular region"/>
    <property type="evidence" value="ECO:0007669"/>
    <property type="project" value="UniProtKB-SubCell"/>
</dbReference>
<dbReference type="GO" id="GO:0005975">
    <property type="term" value="P:carbohydrate metabolic process"/>
    <property type="evidence" value="ECO:0007669"/>
    <property type="project" value="InterPro"/>
</dbReference>
<dbReference type="InterPro" id="IPR055372">
    <property type="entry name" value="CBM96"/>
</dbReference>
<dbReference type="InterPro" id="IPR011330">
    <property type="entry name" value="Glyco_hydro/deAcase_b/a-brl"/>
</dbReference>
<feature type="chain" id="PRO_5037931090" description="NodB homology domain-containing protein" evidence="7">
    <location>
        <begin position="29"/>
        <end position="394"/>
    </location>
</feature>
<feature type="compositionally biased region" description="Basic and acidic residues" evidence="6">
    <location>
        <begin position="380"/>
        <end position="394"/>
    </location>
</feature>
<dbReference type="CDD" id="cd10917">
    <property type="entry name" value="CE4_NodB_like_6s_7s"/>
    <property type="match status" value="1"/>
</dbReference>
<keyword evidence="10" id="KW-1185">Reference proteome</keyword>
<dbReference type="SUPFAM" id="SSF88713">
    <property type="entry name" value="Glycoside hydrolase/deacetylase"/>
    <property type="match status" value="1"/>
</dbReference>
<dbReference type="Gene3D" id="3.20.20.370">
    <property type="entry name" value="Glycoside hydrolase/deacetylase"/>
    <property type="match status" value="1"/>
</dbReference>
<dbReference type="Pfam" id="PF24517">
    <property type="entry name" value="CBM96"/>
    <property type="match status" value="1"/>
</dbReference>
<accession>A0A919PNH3</accession>
<reference evidence="9" key="1">
    <citation type="submission" date="2021-01" db="EMBL/GenBank/DDBJ databases">
        <title>Whole genome shotgun sequence of Dactylosporangium siamense NBRC 106093.</title>
        <authorList>
            <person name="Komaki H."/>
            <person name="Tamura T."/>
        </authorList>
    </citation>
    <scope>NUCLEOTIDE SEQUENCE</scope>
    <source>
        <strain evidence="9">NBRC 106093</strain>
    </source>
</reference>
<name>A0A919PNH3_9ACTN</name>
<dbReference type="AlphaFoldDB" id="A0A919PNH3"/>
<dbReference type="InterPro" id="IPR050248">
    <property type="entry name" value="Polysacc_deacetylase_ArnD"/>
</dbReference>
<dbReference type="PANTHER" id="PTHR10587">
    <property type="entry name" value="GLYCOSYL TRANSFERASE-RELATED"/>
    <property type="match status" value="1"/>
</dbReference>
<feature type="signal peptide" evidence="7">
    <location>
        <begin position="1"/>
        <end position="28"/>
    </location>
</feature>
<keyword evidence="4 7" id="KW-0732">Signal</keyword>
<comment type="subcellular location">
    <subcellularLocation>
        <location evidence="1">Secreted</location>
    </subcellularLocation>
</comment>
<evidence type="ECO:0000256" key="1">
    <source>
        <dbReference type="ARBA" id="ARBA00004613"/>
    </source>
</evidence>
<evidence type="ECO:0000256" key="2">
    <source>
        <dbReference type="ARBA" id="ARBA00022525"/>
    </source>
</evidence>
<evidence type="ECO:0000256" key="3">
    <source>
        <dbReference type="ARBA" id="ARBA00022723"/>
    </source>
</evidence>
<dbReference type="PROSITE" id="PS51677">
    <property type="entry name" value="NODB"/>
    <property type="match status" value="1"/>
</dbReference>
<dbReference type="RefSeq" id="WP_203849713.1">
    <property type="nucleotide sequence ID" value="NZ_BAAAVW010000021.1"/>
</dbReference>
<dbReference type="EMBL" id="BONQ01000091">
    <property type="protein sequence ID" value="GIG48000.1"/>
    <property type="molecule type" value="Genomic_DNA"/>
</dbReference>
<feature type="domain" description="NodB homology" evidence="8">
    <location>
        <begin position="40"/>
        <end position="219"/>
    </location>
</feature>
<dbReference type="InterPro" id="IPR002509">
    <property type="entry name" value="NODB_dom"/>
</dbReference>